<dbReference type="EMBL" id="JAELVF020000001">
    <property type="protein sequence ID" value="MBU7597950.1"/>
    <property type="molecule type" value="Genomic_DNA"/>
</dbReference>
<evidence type="ECO:0000259" key="3">
    <source>
        <dbReference type="PROSITE" id="PS50977"/>
    </source>
</evidence>
<dbReference type="Pfam" id="PF17933">
    <property type="entry name" value="TetR_C_25"/>
    <property type="match status" value="1"/>
</dbReference>
<protein>
    <submittedName>
        <fullName evidence="4">TetR family transcriptional regulator</fullName>
    </submittedName>
</protein>
<gene>
    <name evidence="4" type="ORF">JGS22_010060</name>
</gene>
<dbReference type="SUPFAM" id="SSF46689">
    <property type="entry name" value="Homeodomain-like"/>
    <property type="match status" value="1"/>
</dbReference>
<keyword evidence="1 2" id="KW-0238">DNA-binding</keyword>
<evidence type="ECO:0000313" key="4">
    <source>
        <dbReference type="EMBL" id="MBU7597950.1"/>
    </source>
</evidence>
<keyword evidence="5" id="KW-1185">Reference proteome</keyword>
<dbReference type="PROSITE" id="PS50977">
    <property type="entry name" value="HTH_TETR_2"/>
    <property type="match status" value="1"/>
</dbReference>
<dbReference type="Proteomes" id="UP000694501">
    <property type="component" value="Unassembled WGS sequence"/>
</dbReference>
<dbReference type="InterPro" id="IPR001647">
    <property type="entry name" value="HTH_TetR"/>
</dbReference>
<organism evidence="4 5">
    <name type="scientific">Streptomyces tardus</name>
    <dbReference type="NCBI Taxonomy" id="2780544"/>
    <lineage>
        <taxon>Bacteria</taxon>
        <taxon>Bacillati</taxon>
        <taxon>Actinomycetota</taxon>
        <taxon>Actinomycetes</taxon>
        <taxon>Kitasatosporales</taxon>
        <taxon>Streptomycetaceae</taxon>
        <taxon>Streptomyces</taxon>
    </lineage>
</organism>
<dbReference type="Gene3D" id="1.10.357.10">
    <property type="entry name" value="Tetracycline Repressor, domain 2"/>
    <property type="match status" value="1"/>
</dbReference>
<feature type="DNA-binding region" description="H-T-H motif" evidence="2">
    <location>
        <begin position="28"/>
        <end position="47"/>
    </location>
</feature>
<dbReference type="InterPro" id="IPR009057">
    <property type="entry name" value="Homeodomain-like_sf"/>
</dbReference>
<proteinExistence type="predicted"/>
<reference evidence="4" key="1">
    <citation type="submission" date="2021-06" db="EMBL/GenBank/DDBJ databases">
        <title>Sequencing of actinobacteria type strains.</title>
        <authorList>
            <person name="Nguyen G.-S."/>
            <person name="Wentzel A."/>
        </authorList>
    </citation>
    <scope>NUCLEOTIDE SEQUENCE</scope>
    <source>
        <strain evidence="4">P38-E01</strain>
    </source>
</reference>
<evidence type="ECO:0000256" key="2">
    <source>
        <dbReference type="PROSITE-ProRule" id="PRU00335"/>
    </source>
</evidence>
<sequence>MDATGGGTATRIREAAIARFGRDGFDAGLRAIAADAGVTAGLVVHHFGSKDGLRRACDARVLRLIREEKAKTLTSGTSEMLLTQLAEVERFAPLVLYLLRSLQAGGELAAELIVQLTTDAEKYLTAGEAAGVILPSRDRAARARYLAYQSAGGMLLWFTLHGVGAPGTFRTAFRQYVDEVTQPALELFAQGLLVDRTMLDDFLMQVPDPPEDGSPSAS</sequence>
<evidence type="ECO:0000313" key="5">
    <source>
        <dbReference type="Proteomes" id="UP000694501"/>
    </source>
</evidence>
<feature type="domain" description="HTH tetR-type" evidence="3">
    <location>
        <begin position="6"/>
        <end position="65"/>
    </location>
</feature>
<comment type="caution">
    <text evidence="4">The sequence shown here is derived from an EMBL/GenBank/DDBJ whole genome shotgun (WGS) entry which is preliminary data.</text>
</comment>
<dbReference type="Pfam" id="PF00440">
    <property type="entry name" value="TetR_N"/>
    <property type="match status" value="1"/>
</dbReference>
<dbReference type="AlphaFoldDB" id="A0A949N1L2"/>
<evidence type="ECO:0000256" key="1">
    <source>
        <dbReference type="ARBA" id="ARBA00023125"/>
    </source>
</evidence>
<accession>A0A949N1L2</accession>
<name>A0A949N1L2_9ACTN</name>
<dbReference type="GO" id="GO:0003677">
    <property type="term" value="F:DNA binding"/>
    <property type="evidence" value="ECO:0007669"/>
    <property type="project" value="UniProtKB-UniRule"/>
</dbReference>
<dbReference type="InterPro" id="IPR041484">
    <property type="entry name" value="TetR_C_25"/>
</dbReference>